<reference evidence="3 4" key="2">
    <citation type="submission" date="2017-09" db="EMBL/GenBank/DDBJ databases">
        <authorList>
            <person name="Lee N."/>
            <person name="Cho B.-K."/>
        </authorList>
    </citation>
    <scope>NUCLEOTIDE SEQUENCE [LARGE SCALE GENOMIC DNA]</scope>
    <source>
        <strain evidence="3 4">ATCC 27467</strain>
    </source>
</reference>
<feature type="signal peptide" evidence="1">
    <location>
        <begin position="1"/>
        <end position="23"/>
    </location>
</feature>
<evidence type="ECO:0000313" key="4">
    <source>
        <dbReference type="Proteomes" id="UP000326831"/>
    </source>
</evidence>
<dbReference type="Proteomes" id="UP000326831">
    <property type="component" value="Chromosome"/>
</dbReference>
<dbReference type="OrthoDB" id="4461339at2"/>
<evidence type="ECO:0000313" key="2">
    <source>
        <dbReference type="EMBL" id="GGZ46590.1"/>
    </source>
</evidence>
<sequence>MPLASARTRLVTVSALTAFGAFASLGTATAATPALGGSWAPFTRCPVDSPTMLGADGLDKAPQCVVSYATSGSIKLGNTTVITGNSNLQIGVVQNSDGTSTVVAPASGAIIADSATVPGGLLGLMCPSNIPGITEICKQLADGKLNKITATLESVGTPSDFDQIAGVVTDQTIVNIPVRIHLENPFLGSNCYIGTKNNPIVLKPKNLTYPSFGVERFNGDGSPNEDGEMSRLNLLGSTQSDTSFAVPGASGCGLGLFGLIDAAVNLKTGLPSAAGKNSLTLNNTQTYLGGLYAPGTVAPDAGKRLAQNWHSAVK</sequence>
<evidence type="ECO:0000313" key="3">
    <source>
        <dbReference type="EMBL" id="QEU77335.1"/>
    </source>
</evidence>
<dbReference type="KEGG" id="ssub:CP968_02650"/>
<proteinExistence type="predicted"/>
<evidence type="ECO:0008006" key="5">
    <source>
        <dbReference type="Google" id="ProtNLM"/>
    </source>
</evidence>
<accession>A0A5P2UFV5</accession>
<protein>
    <recommendedName>
        <fullName evidence="5">Secreted protein</fullName>
    </recommendedName>
</protein>
<organism evidence="3 4">
    <name type="scientific">Streptomyces subrutilus</name>
    <dbReference type="NCBI Taxonomy" id="36818"/>
    <lineage>
        <taxon>Bacteria</taxon>
        <taxon>Bacillati</taxon>
        <taxon>Actinomycetota</taxon>
        <taxon>Actinomycetes</taxon>
        <taxon>Kitasatosporales</taxon>
        <taxon>Streptomycetaceae</taxon>
        <taxon>Streptomyces</taxon>
    </lineage>
</organism>
<gene>
    <name evidence="3" type="ORF">CP968_02650</name>
    <name evidence="2" type="ORF">GCM10010371_02200</name>
</gene>
<dbReference type="EMBL" id="CP023701">
    <property type="protein sequence ID" value="QEU77335.1"/>
    <property type="molecule type" value="Genomic_DNA"/>
</dbReference>
<keyword evidence="1" id="KW-0732">Signal</keyword>
<dbReference type="EMBL" id="BMVX01000001">
    <property type="protein sequence ID" value="GGZ46590.1"/>
    <property type="molecule type" value="Genomic_DNA"/>
</dbReference>
<reference evidence="2" key="3">
    <citation type="submission" date="2020-09" db="EMBL/GenBank/DDBJ databases">
        <authorList>
            <person name="Sun Q."/>
            <person name="Ohkuma M."/>
        </authorList>
    </citation>
    <scope>NUCLEOTIDE SEQUENCE</scope>
    <source>
        <strain evidence="2">JCM 4834</strain>
    </source>
</reference>
<reference evidence="2" key="1">
    <citation type="journal article" date="2014" name="Int. J. Syst. Evol. Microbiol.">
        <title>Complete genome sequence of Corynebacterium casei LMG S-19264T (=DSM 44701T), isolated from a smear-ripened cheese.</title>
        <authorList>
            <consortium name="US DOE Joint Genome Institute (JGI-PGF)"/>
            <person name="Walter F."/>
            <person name="Albersmeier A."/>
            <person name="Kalinowski J."/>
            <person name="Ruckert C."/>
        </authorList>
    </citation>
    <scope>NUCLEOTIDE SEQUENCE</scope>
    <source>
        <strain evidence="2">JCM 4834</strain>
    </source>
</reference>
<evidence type="ECO:0000256" key="1">
    <source>
        <dbReference type="SAM" id="SignalP"/>
    </source>
</evidence>
<keyword evidence="4" id="KW-1185">Reference proteome</keyword>
<dbReference type="Proteomes" id="UP000634660">
    <property type="component" value="Unassembled WGS sequence"/>
</dbReference>
<dbReference type="AlphaFoldDB" id="A0A5P2UFV5"/>
<name>A0A5P2UFV5_9ACTN</name>
<feature type="chain" id="PRO_5044622714" description="Secreted protein" evidence="1">
    <location>
        <begin position="24"/>
        <end position="314"/>
    </location>
</feature>
<dbReference type="RefSeq" id="WP_150516432.1">
    <property type="nucleotide sequence ID" value="NZ_BMVX01000001.1"/>
</dbReference>